<dbReference type="InterPro" id="IPR023214">
    <property type="entry name" value="HAD_sf"/>
</dbReference>
<dbReference type="Proteomes" id="UP000619033">
    <property type="component" value="Unassembled WGS sequence"/>
</dbReference>
<keyword evidence="2" id="KW-1003">Cell membrane</keyword>
<dbReference type="Pfam" id="PF01040">
    <property type="entry name" value="UbiA"/>
    <property type="match status" value="1"/>
</dbReference>
<keyword evidence="4 6" id="KW-1133">Transmembrane helix</keyword>
<evidence type="ECO:0000256" key="4">
    <source>
        <dbReference type="ARBA" id="ARBA00022989"/>
    </source>
</evidence>
<dbReference type="SUPFAM" id="SSF56784">
    <property type="entry name" value="HAD-like"/>
    <property type="match status" value="1"/>
</dbReference>
<dbReference type="InterPro" id="IPR000537">
    <property type="entry name" value="UbiA_prenyltransferase"/>
</dbReference>
<dbReference type="GO" id="GO:0005886">
    <property type="term" value="C:plasma membrane"/>
    <property type="evidence" value="ECO:0007669"/>
    <property type="project" value="TreeGrafter"/>
</dbReference>
<reference evidence="7" key="1">
    <citation type="submission" date="2021-01" db="EMBL/GenBank/DDBJ databases">
        <title>Genome seq and assembly of Tabrizicola sp. KVB23.</title>
        <authorList>
            <person name="Chhetri G."/>
        </authorList>
    </citation>
    <scope>NUCLEOTIDE SEQUENCE</scope>
    <source>
        <strain evidence="7">KVB23</strain>
    </source>
</reference>
<name>A0A8J7MRU0_9RHOB</name>
<keyword evidence="3 6" id="KW-0812">Transmembrane</keyword>
<evidence type="ECO:0000256" key="6">
    <source>
        <dbReference type="SAM" id="Phobius"/>
    </source>
</evidence>
<feature type="transmembrane region" description="Helical" evidence="6">
    <location>
        <begin position="219"/>
        <end position="238"/>
    </location>
</feature>
<dbReference type="NCBIfam" id="NF006088">
    <property type="entry name" value="PRK08238.1"/>
    <property type="match status" value="1"/>
</dbReference>
<dbReference type="Pfam" id="PF12710">
    <property type="entry name" value="HAD"/>
    <property type="match status" value="1"/>
</dbReference>
<feature type="transmembrane region" description="Helical" evidence="6">
    <location>
        <begin position="418"/>
        <end position="438"/>
    </location>
</feature>
<feature type="transmembrane region" description="Helical" evidence="6">
    <location>
        <begin position="377"/>
        <end position="406"/>
    </location>
</feature>
<comment type="caution">
    <text evidence="7">The sequence shown here is derived from an EMBL/GenBank/DDBJ whole genome shotgun (WGS) entry which is preliminary data.</text>
</comment>
<evidence type="ECO:0000256" key="2">
    <source>
        <dbReference type="ARBA" id="ARBA00022475"/>
    </source>
</evidence>
<keyword evidence="8" id="KW-1185">Reference proteome</keyword>
<evidence type="ECO:0000256" key="5">
    <source>
        <dbReference type="ARBA" id="ARBA00023136"/>
    </source>
</evidence>
<feature type="transmembrane region" description="Helical" evidence="6">
    <location>
        <begin position="258"/>
        <end position="280"/>
    </location>
</feature>
<dbReference type="CDD" id="cd13963">
    <property type="entry name" value="PT_UbiA_2"/>
    <property type="match status" value="1"/>
</dbReference>
<dbReference type="InterPro" id="IPR044878">
    <property type="entry name" value="UbiA_sf"/>
</dbReference>
<evidence type="ECO:0000313" key="7">
    <source>
        <dbReference type="EMBL" id="MBL4928828.1"/>
    </source>
</evidence>
<dbReference type="EMBL" id="JAESVP010000005">
    <property type="protein sequence ID" value="MBL4928828.1"/>
    <property type="molecule type" value="Genomic_DNA"/>
</dbReference>
<dbReference type="InterPro" id="IPR036412">
    <property type="entry name" value="HAD-like_sf"/>
</dbReference>
<dbReference type="GO" id="GO:0009247">
    <property type="term" value="P:glycolipid biosynthetic process"/>
    <property type="evidence" value="ECO:0007669"/>
    <property type="project" value="TreeGrafter"/>
</dbReference>
<dbReference type="InterPro" id="IPR039653">
    <property type="entry name" value="Prenyltransferase"/>
</dbReference>
<keyword evidence="5 6" id="KW-0472">Membrane</keyword>
<proteinExistence type="predicted"/>
<organism evidence="7 8">
    <name type="scientific">Fuscibacter oryzae</name>
    <dbReference type="NCBI Taxonomy" id="2803939"/>
    <lineage>
        <taxon>Bacteria</taxon>
        <taxon>Pseudomonadati</taxon>
        <taxon>Pseudomonadota</taxon>
        <taxon>Alphaproteobacteria</taxon>
        <taxon>Rhodobacterales</taxon>
        <taxon>Paracoccaceae</taxon>
        <taxon>Fuscibacter</taxon>
    </lineage>
</organism>
<evidence type="ECO:0000313" key="8">
    <source>
        <dbReference type="Proteomes" id="UP000619033"/>
    </source>
</evidence>
<feature type="transmembrane region" description="Helical" evidence="6">
    <location>
        <begin position="338"/>
        <end position="356"/>
    </location>
</feature>
<protein>
    <submittedName>
        <fullName evidence="7">UbiA family prenyltransferase</fullName>
    </submittedName>
</protein>
<gene>
    <name evidence="7" type="ORF">JI744_11995</name>
</gene>
<dbReference type="AlphaFoldDB" id="A0A8J7MRU0"/>
<dbReference type="GO" id="GO:0016765">
    <property type="term" value="F:transferase activity, transferring alkyl or aryl (other than methyl) groups"/>
    <property type="evidence" value="ECO:0007669"/>
    <property type="project" value="InterPro"/>
</dbReference>
<dbReference type="Gene3D" id="3.40.50.1000">
    <property type="entry name" value="HAD superfamily/HAD-like"/>
    <property type="match status" value="1"/>
</dbReference>
<evidence type="ECO:0000256" key="3">
    <source>
        <dbReference type="ARBA" id="ARBA00022692"/>
    </source>
</evidence>
<comment type="subcellular location">
    <subcellularLocation>
        <location evidence="1">Membrane</location>
        <topology evidence="1">Multi-pass membrane protein</topology>
    </subcellularLocation>
</comment>
<sequence length="477" mass="51182">MAAERTLVVDLDGTLIRSDMLFETFWSGVSRNWRTPFEAAHSLIAGRAALKQRMSQVGPVDVGSLPYNPSVLDYIARWRAGGGRTALVTAANQQVADQIAEHLGLFDEVHGSDAVLNLKGENKASFLEARYGRRGFDYIGDAQADLPVWERAACAIMVGVPAALRARVAAFGREIVDLPANMPVASASLRVMRPHQWLKNLLVFLPLLAAHQINGQSLALAALAFVAFSFVASSVYVLNDLLDLAADRAHPRKKNRPFASGALPLSHGTLLAPALLFIGLGLSLALGKMFVLAVLGYYMATMAYSLALKRQPIIDIVMLAGLYTARIVAGGVSAGIPISVWLLAFSGFFFFSLAAVKRQAELVDVVASGREKAHGRGYTGADLPVVTAMATASGYVSILVLGLYINSPAVLELYANPPMLWGVCLVMFYWVNRLVMLTHRGQMHDDPVVFAVTDRTSQLCFATVTAIIALGAVGGIG</sequence>
<dbReference type="Gene3D" id="1.10.357.140">
    <property type="entry name" value="UbiA prenyltransferase"/>
    <property type="match status" value="1"/>
</dbReference>
<accession>A0A8J7MRU0</accession>
<feature type="transmembrane region" description="Helical" evidence="6">
    <location>
        <begin position="286"/>
        <end position="306"/>
    </location>
</feature>
<evidence type="ECO:0000256" key="1">
    <source>
        <dbReference type="ARBA" id="ARBA00004141"/>
    </source>
</evidence>
<dbReference type="PANTHER" id="PTHR11048:SF5">
    <property type="entry name" value="DECAPRENYL-PHOSPHATE PHOSPHORIBOSYLTRANSFERASE"/>
    <property type="match status" value="1"/>
</dbReference>
<dbReference type="PANTHER" id="PTHR11048">
    <property type="entry name" value="PRENYLTRANSFERASES"/>
    <property type="match status" value="1"/>
</dbReference>
<feature type="transmembrane region" description="Helical" evidence="6">
    <location>
        <begin position="459"/>
        <end position="476"/>
    </location>
</feature>
<dbReference type="RefSeq" id="WP_202661218.1">
    <property type="nucleotide sequence ID" value="NZ_JAESVP010000005.1"/>
</dbReference>